<accession>A0A3B1DUH1</accession>
<proteinExistence type="predicted"/>
<dbReference type="SUPFAM" id="SSF53474">
    <property type="entry name" value="alpha/beta-Hydrolases"/>
    <property type="match status" value="1"/>
</dbReference>
<organism evidence="1">
    <name type="scientific">hydrothermal vent metagenome</name>
    <dbReference type="NCBI Taxonomy" id="652676"/>
    <lineage>
        <taxon>unclassified sequences</taxon>
        <taxon>metagenomes</taxon>
        <taxon>ecological metagenomes</taxon>
    </lineage>
</organism>
<dbReference type="AlphaFoldDB" id="A0A3B1DUH1"/>
<dbReference type="EMBL" id="UOGL01000261">
    <property type="protein sequence ID" value="VAX38790.1"/>
    <property type="molecule type" value="Genomic_DNA"/>
</dbReference>
<reference evidence="1" key="1">
    <citation type="submission" date="2018-06" db="EMBL/GenBank/DDBJ databases">
        <authorList>
            <person name="Zhirakovskaya E."/>
        </authorList>
    </citation>
    <scope>NUCLEOTIDE SEQUENCE</scope>
</reference>
<protein>
    <recommendedName>
        <fullName evidence="2">AB hydrolase-1 domain-containing protein</fullName>
    </recommendedName>
</protein>
<dbReference type="InterPro" id="IPR029058">
    <property type="entry name" value="AB_hydrolase_fold"/>
</dbReference>
<dbReference type="Gene3D" id="3.40.50.1820">
    <property type="entry name" value="alpha/beta hydrolase"/>
    <property type="match status" value="1"/>
</dbReference>
<name>A0A3B1DUH1_9ZZZZ</name>
<gene>
    <name evidence="1" type="ORF">MNBD_PLANCTO02-1752</name>
</gene>
<evidence type="ECO:0008006" key="2">
    <source>
        <dbReference type="Google" id="ProtNLM"/>
    </source>
</evidence>
<sequence>MLRKLFINTRDEIIGTGLLYLLLRHGKHHPFVGQTHLQFPDLFSGDLEKFCKPIAQPVDLQQRRKLYYEEEAYRVEDVYFQSSVQSAIPSNDTVVLRHWIPSVENKTNLTVVGVDGLGQLGSGWFWRLAKCLAPAGIEVVMMDAPYNYRRTPPGYKPGQLIVGGDIDHQLSVSRQSILDLWTTILSVQKTGRRVGLTGISFGAWLSLMGGLVAEDLQFIYALAPPVDLGTIAEEGGTVTRAIRRGFGYQKLDHSLMMQAARAVTHRFWKPKLNPQNITLLAGEYDRFVPTPRIEELSKVWGTQYELFADGHVGLAADKKYIERVAQKIIAHNEHTKT</sequence>
<evidence type="ECO:0000313" key="1">
    <source>
        <dbReference type="EMBL" id="VAX38790.1"/>
    </source>
</evidence>